<dbReference type="Proteomes" id="UP000314294">
    <property type="component" value="Unassembled WGS sequence"/>
</dbReference>
<evidence type="ECO:0000313" key="3">
    <source>
        <dbReference type="Proteomes" id="UP000314294"/>
    </source>
</evidence>
<dbReference type="PANTHER" id="PTHR10554">
    <property type="entry name" value="SYNTROPHIN"/>
    <property type="match status" value="1"/>
</dbReference>
<organism evidence="2 3">
    <name type="scientific">Liparis tanakae</name>
    <name type="common">Tanaka's snailfish</name>
    <dbReference type="NCBI Taxonomy" id="230148"/>
    <lineage>
        <taxon>Eukaryota</taxon>
        <taxon>Metazoa</taxon>
        <taxon>Chordata</taxon>
        <taxon>Craniata</taxon>
        <taxon>Vertebrata</taxon>
        <taxon>Euteleostomi</taxon>
        <taxon>Actinopterygii</taxon>
        <taxon>Neopterygii</taxon>
        <taxon>Teleostei</taxon>
        <taxon>Neoteleostei</taxon>
        <taxon>Acanthomorphata</taxon>
        <taxon>Eupercaria</taxon>
        <taxon>Perciformes</taxon>
        <taxon>Cottioidei</taxon>
        <taxon>Cottales</taxon>
        <taxon>Liparidae</taxon>
        <taxon>Liparis</taxon>
    </lineage>
</organism>
<dbReference type="GO" id="GO:0005198">
    <property type="term" value="F:structural molecule activity"/>
    <property type="evidence" value="ECO:0007669"/>
    <property type="project" value="InterPro"/>
</dbReference>
<evidence type="ECO:0000259" key="1">
    <source>
        <dbReference type="Pfam" id="PF18012"/>
    </source>
</evidence>
<dbReference type="AlphaFoldDB" id="A0A4Z2H523"/>
<dbReference type="PANTHER" id="PTHR10554:SF3">
    <property type="entry name" value="GAMMA-2-SYNTROPHIN"/>
    <property type="match status" value="1"/>
</dbReference>
<comment type="caution">
    <text evidence="2">The sequence shown here is derived from an EMBL/GenBank/DDBJ whole genome shotgun (WGS) entry which is preliminary data.</text>
</comment>
<dbReference type="SUPFAM" id="SSF50729">
    <property type="entry name" value="PH domain-like"/>
    <property type="match status" value="1"/>
</dbReference>
<dbReference type="Pfam" id="PF18012">
    <property type="entry name" value="PH_17"/>
    <property type="match status" value="1"/>
</dbReference>
<dbReference type="Gene3D" id="2.30.29.30">
    <property type="entry name" value="Pleckstrin-homology domain (PH domain)/Phosphotyrosine-binding domain (PTB)"/>
    <property type="match status" value="1"/>
</dbReference>
<evidence type="ECO:0000313" key="2">
    <source>
        <dbReference type="EMBL" id="TNN60967.1"/>
    </source>
</evidence>
<dbReference type="GO" id="GO:0016010">
    <property type="term" value="C:dystrophin-associated glycoprotein complex"/>
    <property type="evidence" value="ECO:0007669"/>
    <property type="project" value="TreeGrafter"/>
</dbReference>
<proteinExistence type="predicted"/>
<sequence>MCPTQAPSPPSPSANGPKYEKRWLDAVSLPLLMARVSRYKAGTDQLRSNCFEVFALDGAGANILQCCTAAESTDWLQAISTNIHELTRENVSPLLNTRDERLASVFIEI</sequence>
<dbReference type="OrthoDB" id="9975356at2759"/>
<keyword evidence="3" id="KW-1185">Reference proteome</keyword>
<gene>
    <name evidence="2" type="primary">Sntg2_0</name>
    <name evidence="2" type="ORF">EYF80_028847</name>
</gene>
<feature type="domain" description="Syntrophin split Pleckstrin homology (PH)" evidence="1">
    <location>
        <begin position="24"/>
        <end position="81"/>
    </location>
</feature>
<dbReference type="EMBL" id="SRLO01000324">
    <property type="protein sequence ID" value="TNN60967.1"/>
    <property type="molecule type" value="Genomic_DNA"/>
</dbReference>
<accession>A0A4Z2H523</accession>
<dbReference type="InterPro" id="IPR015482">
    <property type="entry name" value="Syntrophin"/>
</dbReference>
<dbReference type="InterPro" id="IPR041428">
    <property type="entry name" value="PHsplit_syntrophin"/>
</dbReference>
<dbReference type="InterPro" id="IPR011993">
    <property type="entry name" value="PH-like_dom_sf"/>
</dbReference>
<reference evidence="2 3" key="1">
    <citation type="submission" date="2019-03" db="EMBL/GenBank/DDBJ databases">
        <title>First draft genome of Liparis tanakae, snailfish: a comprehensive survey of snailfish specific genes.</title>
        <authorList>
            <person name="Kim W."/>
            <person name="Song I."/>
            <person name="Jeong J.-H."/>
            <person name="Kim D."/>
            <person name="Kim S."/>
            <person name="Ryu S."/>
            <person name="Song J.Y."/>
            <person name="Lee S.K."/>
        </authorList>
    </citation>
    <scope>NUCLEOTIDE SEQUENCE [LARGE SCALE GENOMIC DNA]</scope>
    <source>
        <tissue evidence="2">Muscle</tissue>
    </source>
</reference>
<protein>
    <submittedName>
        <fullName evidence="2">Gamma-2-syntrophin</fullName>
    </submittedName>
</protein>
<name>A0A4Z2H523_9TELE</name>